<name>A0A0D0AYI1_9AGAR</name>
<proteinExistence type="predicted"/>
<evidence type="ECO:0000313" key="1">
    <source>
        <dbReference type="EMBL" id="KIK55745.1"/>
    </source>
</evidence>
<keyword evidence="2" id="KW-1185">Reference proteome</keyword>
<gene>
    <name evidence="1" type="ORF">GYMLUDRAFT_248349</name>
</gene>
<dbReference type="AlphaFoldDB" id="A0A0D0AYI1"/>
<dbReference type="EMBL" id="KN834803">
    <property type="protein sequence ID" value="KIK55745.1"/>
    <property type="molecule type" value="Genomic_DNA"/>
</dbReference>
<sequence length="105" mass="11606">MTDWDFAKHLITLMAQDKKWRYCQDRLREQLQVTEAAECPFASQTVIHCFMEEEIELGIAPSIASINAIIAAGKSRGKGDDCAVPGVYSVNNFARNASTIVDNGL</sequence>
<dbReference type="Proteomes" id="UP000053593">
    <property type="component" value="Unassembled WGS sequence"/>
</dbReference>
<dbReference type="HOGENOM" id="CLU_2236895_0_0_1"/>
<evidence type="ECO:0000313" key="2">
    <source>
        <dbReference type="Proteomes" id="UP000053593"/>
    </source>
</evidence>
<reference evidence="1 2" key="1">
    <citation type="submission" date="2014-04" db="EMBL/GenBank/DDBJ databases">
        <title>Evolutionary Origins and Diversification of the Mycorrhizal Mutualists.</title>
        <authorList>
            <consortium name="DOE Joint Genome Institute"/>
            <consortium name="Mycorrhizal Genomics Consortium"/>
            <person name="Kohler A."/>
            <person name="Kuo A."/>
            <person name="Nagy L.G."/>
            <person name="Floudas D."/>
            <person name="Copeland A."/>
            <person name="Barry K.W."/>
            <person name="Cichocki N."/>
            <person name="Veneault-Fourrey C."/>
            <person name="LaButti K."/>
            <person name="Lindquist E.A."/>
            <person name="Lipzen A."/>
            <person name="Lundell T."/>
            <person name="Morin E."/>
            <person name="Murat C."/>
            <person name="Riley R."/>
            <person name="Ohm R."/>
            <person name="Sun H."/>
            <person name="Tunlid A."/>
            <person name="Henrissat B."/>
            <person name="Grigoriev I.V."/>
            <person name="Hibbett D.S."/>
            <person name="Martin F."/>
        </authorList>
    </citation>
    <scope>NUCLEOTIDE SEQUENCE [LARGE SCALE GENOMIC DNA]</scope>
    <source>
        <strain evidence="1 2">FD-317 M1</strain>
    </source>
</reference>
<organism evidence="1 2">
    <name type="scientific">Collybiopsis luxurians FD-317 M1</name>
    <dbReference type="NCBI Taxonomy" id="944289"/>
    <lineage>
        <taxon>Eukaryota</taxon>
        <taxon>Fungi</taxon>
        <taxon>Dikarya</taxon>
        <taxon>Basidiomycota</taxon>
        <taxon>Agaricomycotina</taxon>
        <taxon>Agaricomycetes</taxon>
        <taxon>Agaricomycetidae</taxon>
        <taxon>Agaricales</taxon>
        <taxon>Marasmiineae</taxon>
        <taxon>Omphalotaceae</taxon>
        <taxon>Collybiopsis</taxon>
        <taxon>Collybiopsis luxurians</taxon>
    </lineage>
</organism>
<accession>A0A0D0AYI1</accession>
<protein>
    <submittedName>
        <fullName evidence="1">Uncharacterized protein</fullName>
    </submittedName>
</protein>